<evidence type="ECO:0000313" key="2">
    <source>
        <dbReference type="EMBL" id="MDZ5761095.1"/>
    </source>
</evidence>
<evidence type="ECO:0000313" key="3">
    <source>
        <dbReference type="Proteomes" id="UP001289135"/>
    </source>
</evidence>
<proteinExistence type="predicted"/>
<sequence>MKNDRVFCKKKIVNHNSINFLSNSDGNNLDSFSDDNLDSFSGNNLDSFSDDNLDSFSGNNLDSFSGDNLDDSLDTITQKLHKKVAIIYYNHPSRRHYLKKIALKISEGLKTVNIIPYLFTVDEAKNYIHDITNNMSGIIFGSPTYFGGCASQMRSFFEFTDQIFIQRLWKNKISAGFTHSGNLSGDKLSVLNEISIFALQHGMIWTGLDVISMFEILDNDAEITGIPKKSILNRLGSWMGMMSSSEYNVDDLNEIDLNTAIYFGYRIGNIVKSFYIT</sequence>
<dbReference type="EMBL" id="JARGYU010000001">
    <property type="protein sequence ID" value="MDZ5761095.1"/>
    <property type="molecule type" value="Genomic_DNA"/>
</dbReference>
<dbReference type="GO" id="GO:0016491">
    <property type="term" value="F:oxidoreductase activity"/>
    <property type="evidence" value="ECO:0007669"/>
    <property type="project" value="InterPro"/>
</dbReference>
<reference evidence="2" key="1">
    <citation type="submission" date="2023-02" db="EMBL/GenBank/DDBJ databases">
        <title>Host association and intracellularity evolved multiple times independently in the Rickettsiales.</title>
        <authorList>
            <person name="Castelli M."/>
            <person name="Nardi T."/>
            <person name="Gammuto L."/>
            <person name="Bellinzona G."/>
            <person name="Sabaneyeva E."/>
            <person name="Potekhin A."/>
            <person name="Serra V."/>
            <person name="Petroni G."/>
            <person name="Sassera D."/>
        </authorList>
    </citation>
    <scope>NUCLEOTIDE SEQUENCE</scope>
    <source>
        <strain evidence="2">USBL-36I1</strain>
    </source>
</reference>
<dbReference type="RefSeq" id="WP_322498522.1">
    <property type="nucleotide sequence ID" value="NZ_JARGYU010000001.1"/>
</dbReference>
<accession>A0AAE4VJD3</accession>
<evidence type="ECO:0000259" key="1">
    <source>
        <dbReference type="Pfam" id="PF03358"/>
    </source>
</evidence>
<comment type="caution">
    <text evidence="2">The sequence shown here is derived from an EMBL/GenBank/DDBJ whole genome shotgun (WGS) entry which is preliminary data.</text>
</comment>
<dbReference type="Proteomes" id="UP001289135">
    <property type="component" value="Unassembled WGS sequence"/>
</dbReference>
<dbReference type="Gene3D" id="3.40.50.360">
    <property type="match status" value="1"/>
</dbReference>
<dbReference type="Pfam" id="PF03358">
    <property type="entry name" value="FMN_red"/>
    <property type="match status" value="1"/>
</dbReference>
<dbReference type="InterPro" id="IPR029039">
    <property type="entry name" value="Flavoprotein-like_sf"/>
</dbReference>
<dbReference type="SUPFAM" id="SSF52218">
    <property type="entry name" value="Flavoproteins"/>
    <property type="match status" value="1"/>
</dbReference>
<name>A0AAE4VJD3_9RICK</name>
<keyword evidence="3" id="KW-1185">Reference proteome</keyword>
<protein>
    <submittedName>
        <fullName evidence="2">Flavodoxin family protein</fullName>
    </submittedName>
</protein>
<dbReference type="AlphaFoldDB" id="A0AAE4VJD3"/>
<gene>
    <name evidence="2" type="ORF">Lyticum_00258</name>
</gene>
<organism evidence="2 3">
    <name type="scientific">Lyticum sinuosum</name>
    <dbReference type="NCBI Taxonomy" id="1332059"/>
    <lineage>
        <taxon>Bacteria</taxon>
        <taxon>Pseudomonadati</taxon>
        <taxon>Pseudomonadota</taxon>
        <taxon>Alphaproteobacteria</taxon>
        <taxon>Rickettsiales</taxon>
        <taxon>Lyticum</taxon>
    </lineage>
</organism>
<dbReference type="InterPro" id="IPR005025">
    <property type="entry name" value="FMN_Rdtase-like_dom"/>
</dbReference>
<feature type="domain" description="NADPH-dependent FMN reductase-like" evidence="1">
    <location>
        <begin position="127"/>
        <end position="204"/>
    </location>
</feature>